<feature type="signal peptide" evidence="1">
    <location>
        <begin position="1"/>
        <end position="21"/>
    </location>
</feature>
<dbReference type="RefSeq" id="WP_278014773.1">
    <property type="nucleotide sequence ID" value="NZ_CP121106.1"/>
</dbReference>
<accession>A0ABY8FLW4</accession>
<organism evidence="2 3">
    <name type="scientific">Altererythrobacter arenosus</name>
    <dbReference type="NCBI Taxonomy" id="3032592"/>
    <lineage>
        <taxon>Bacteria</taxon>
        <taxon>Pseudomonadati</taxon>
        <taxon>Pseudomonadota</taxon>
        <taxon>Alphaproteobacteria</taxon>
        <taxon>Sphingomonadales</taxon>
        <taxon>Erythrobacteraceae</taxon>
        <taxon>Altererythrobacter</taxon>
    </lineage>
</organism>
<dbReference type="EMBL" id="CP121106">
    <property type="protein sequence ID" value="WFL76005.1"/>
    <property type="molecule type" value="Genomic_DNA"/>
</dbReference>
<reference evidence="2 3" key="1">
    <citation type="submission" date="2023-03" db="EMBL/GenBank/DDBJ databases">
        <title>Altererythrobacter sp. CAU 1644 isolated from sand.</title>
        <authorList>
            <person name="Kim W."/>
        </authorList>
    </citation>
    <scope>NUCLEOTIDE SEQUENCE [LARGE SCALE GENOMIC DNA]</scope>
    <source>
        <strain evidence="2 3">CAU 1644</strain>
    </source>
</reference>
<evidence type="ECO:0000313" key="2">
    <source>
        <dbReference type="EMBL" id="WFL76005.1"/>
    </source>
</evidence>
<proteinExistence type="predicted"/>
<evidence type="ECO:0000256" key="1">
    <source>
        <dbReference type="SAM" id="SignalP"/>
    </source>
</evidence>
<keyword evidence="3" id="KW-1185">Reference proteome</keyword>
<gene>
    <name evidence="2" type="ORF">P7228_08265</name>
</gene>
<evidence type="ECO:0000313" key="3">
    <source>
        <dbReference type="Proteomes" id="UP001215827"/>
    </source>
</evidence>
<name>A0ABY8FLW4_9SPHN</name>
<feature type="chain" id="PRO_5046644482" evidence="1">
    <location>
        <begin position="22"/>
        <end position="120"/>
    </location>
</feature>
<protein>
    <submittedName>
        <fullName evidence="2">Uncharacterized protein</fullName>
    </submittedName>
</protein>
<dbReference type="Proteomes" id="UP001215827">
    <property type="component" value="Chromosome"/>
</dbReference>
<keyword evidence="1" id="KW-0732">Signal</keyword>
<sequence length="120" mass="13298">MRNLLALSCLAAVTLASPAQATGGYMCKTADGSEVAIAVGFGHVPGAPLIGGHLWVKEKKVSVTTPQWWLDRSELRLVLTDEQALDTLATVRAEWNDRNHSYDGTVEWQGKQRWIRCYEN</sequence>